<feature type="non-terminal residue" evidence="1">
    <location>
        <position position="57"/>
    </location>
</feature>
<proteinExistence type="predicted"/>
<accession>A0A6A0A3Q8</accession>
<gene>
    <name evidence="1" type="ORF">HaLaN_25168</name>
</gene>
<dbReference type="EMBL" id="BLLF01003293">
    <property type="protein sequence ID" value="GFH26934.1"/>
    <property type="molecule type" value="Genomic_DNA"/>
</dbReference>
<reference evidence="1 2" key="1">
    <citation type="submission" date="2020-02" db="EMBL/GenBank/DDBJ databases">
        <title>Draft genome sequence of Haematococcus lacustris strain NIES-144.</title>
        <authorList>
            <person name="Morimoto D."/>
            <person name="Nakagawa S."/>
            <person name="Yoshida T."/>
            <person name="Sawayama S."/>
        </authorList>
    </citation>
    <scope>NUCLEOTIDE SEQUENCE [LARGE SCALE GENOMIC DNA]</scope>
    <source>
        <strain evidence="1 2">NIES-144</strain>
    </source>
</reference>
<organism evidence="1 2">
    <name type="scientific">Haematococcus lacustris</name>
    <name type="common">Green alga</name>
    <name type="synonym">Haematococcus pluvialis</name>
    <dbReference type="NCBI Taxonomy" id="44745"/>
    <lineage>
        <taxon>Eukaryota</taxon>
        <taxon>Viridiplantae</taxon>
        <taxon>Chlorophyta</taxon>
        <taxon>core chlorophytes</taxon>
        <taxon>Chlorophyceae</taxon>
        <taxon>CS clade</taxon>
        <taxon>Chlamydomonadales</taxon>
        <taxon>Haematococcaceae</taxon>
        <taxon>Haematococcus</taxon>
    </lineage>
</organism>
<protein>
    <submittedName>
        <fullName evidence="1">Uncharacterized protein</fullName>
    </submittedName>
</protein>
<dbReference type="Proteomes" id="UP000485058">
    <property type="component" value="Unassembled WGS sequence"/>
</dbReference>
<comment type="caution">
    <text evidence="1">The sequence shown here is derived from an EMBL/GenBank/DDBJ whole genome shotgun (WGS) entry which is preliminary data.</text>
</comment>
<feature type="non-terminal residue" evidence="1">
    <location>
        <position position="1"/>
    </location>
</feature>
<name>A0A6A0A3Q8_HAELA</name>
<dbReference type="AlphaFoldDB" id="A0A6A0A3Q8"/>
<sequence>MPGAWLLKAVSSAAEGLPAACCSRQCPWTGSGALTPEQVEQYVRDYSTSRLGPGLEE</sequence>
<keyword evidence="2" id="KW-1185">Reference proteome</keyword>
<evidence type="ECO:0000313" key="1">
    <source>
        <dbReference type="EMBL" id="GFH26934.1"/>
    </source>
</evidence>
<evidence type="ECO:0000313" key="2">
    <source>
        <dbReference type="Proteomes" id="UP000485058"/>
    </source>
</evidence>